<dbReference type="OrthoDB" id="1118958at2"/>
<accession>A0A3D8LAW8</accession>
<protein>
    <submittedName>
        <fullName evidence="2">DUF3575 domain-containing protein</fullName>
    </submittedName>
</protein>
<dbReference type="EMBL" id="QRGR01000015">
    <property type="protein sequence ID" value="RDV14456.1"/>
    <property type="molecule type" value="Genomic_DNA"/>
</dbReference>
<evidence type="ECO:0000313" key="2">
    <source>
        <dbReference type="EMBL" id="RDV14456.1"/>
    </source>
</evidence>
<feature type="signal peptide" evidence="1">
    <location>
        <begin position="1"/>
        <end position="24"/>
    </location>
</feature>
<dbReference type="AlphaFoldDB" id="A0A3D8LAW8"/>
<dbReference type="InterPro" id="IPR021958">
    <property type="entry name" value="DUF3575"/>
</dbReference>
<evidence type="ECO:0000256" key="1">
    <source>
        <dbReference type="SAM" id="SignalP"/>
    </source>
</evidence>
<organism evidence="2 3">
    <name type="scientific">Pontibacter diazotrophicus</name>
    <dbReference type="NCBI Taxonomy" id="1400979"/>
    <lineage>
        <taxon>Bacteria</taxon>
        <taxon>Pseudomonadati</taxon>
        <taxon>Bacteroidota</taxon>
        <taxon>Cytophagia</taxon>
        <taxon>Cytophagales</taxon>
        <taxon>Hymenobacteraceae</taxon>
        <taxon>Pontibacter</taxon>
    </lineage>
</organism>
<comment type="caution">
    <text evidence="2">The sequence shown here is derived from an EMBL/GenBank/DDBJ whole genome shotgun (WGS) entry which is preliminary data.</text>
</comment>
<dbReference type="Pfam" id="PF12099">
    <property type="entry name" value="DUF3575"/>
    <property type="match status" value="1"/>
</dbReference>
<dbReference type="RefSeq" id="WP_115566412.1">
    <property type="nucleotide sequence ID" value="NZ_QRGR01000015.1"/>
</dbReference>
<sequence>MKKFTFLSALSLLLAFVAIAPVNAQRRAAAPANNRSTVVKINVLSPFVLTASGFVEHAFSPKISAQLGAFVTGASVKDVDFKGYGFTPEVRYYFAEQAPDGFYVAGYGRVLNYKLTVEDTERGETYEATYKPIGAGVAAGNQFIFNNGISLDLFFGIGVNGGSLNVASGTNEDFDRGVLDYLNILGSGVRFRPGLTVGYAF</sequence>
<gene>
    <name evidence="2" type="ORF">DXT99_14595</name>
</gene>
<feature type="chain" id="PRO_5017817745" evidence="1">
    <location>
        <begin position="25"/>
        <end position="201"/>
    </location>
</feature>
<name>A0A3D8LAW8_9BACT</name>
<evidence type="ECO:0000313" key="3">
    <source>
        <dbReference type="Proteomes" id="UP000256708"/>
    </source>
</evidence>
<keyword evidence="1" id="KW-0732">Signal</keyword>
<keyword evidence="3" id="KW-1185">Reference proteome</keyword>
<dbReference type="Proteomes" id="UP000256708">
    <property type="component" value="Unassembled WGS sequence"/>
</dbReference>
<proteinExistence type="predicted"/>
<reference evidence="3" key="1">
    <citation type="submission" date="2018-08" db="EMBL/GenBank/DDBJ databases">
        <authorList>
            <person name="Liu Z.-W."/>
            <person name="Du Z.-J."/>
        </authorList>
    </citation>
    <scope>NUCLEOTIDE SEQUENCE [LARGE SCALE GENOMIC DNA]</scope>
    <source>
        <strain evidence="3">H4X</strain>
    </source>
</reference>